<dbReference type="EMBL" id="JYIX01000037">
    <property type="protein sequence ID" value="KJL32134.1"/>
    <property type="molecule type" value="Genomic_DNA"/>
</dbReference>
<comment type="caution">
    <text evidence="2">The sequence shown here is derived from an EMBL/GenBank/DDBJ whole genome shotgun (WGS) entry which is preliminary data.</text>
</comment>
<dbReference type="SUPFAM" id="SSF51556">
    <property type="entry name" value="Metallo-dependent hydrolases"/>
    <property type="match status" value="1"/>
</dbReference>
<dbReference type="PATRIC" id="fig|582680.6.peg.2672"/>
<dbReference type="EC" id="3.5.4.2" evidence="2"/>
<dbReference type="Pfam" id="PF01979">
    <property type="entry name" value="Amidohydro_1"/>
    <property type="match status" value="1"/>
</dbReference>
<dbReference type="InterPro" id="IPR011059">
    <property type="entry name" value="Metal-dep_hydrolase_composite"/>
</dbReference>
<evidence type="ECO:0000313" key="2">
    <source>
        <dbReference type="EMBL" id="KJL32134.1"/>
    </source>
</evidence>
<dbReference type="InterPro" id="IPR057744">
    <property type="entry name" value="OTAase-like"/>
</dbReference>
<dbReference type="Gene3D" id="2.30.40.10">
    <property type="entry name" value="Urease, subunit C, domain 1"/>
    <property type="match status" value="1"/>
</dbReference>
<dbReference type="Gene3D" id="3.20.20.140">
    <property type="entry name" value="Metal-dependent hydrolases"/>
    <property type="match status" value="1"/>
</dbReference>
<sequence>MPLRIDPGSAPAPSTVVLRDAAILDVETGEVSAPRTIVARDGGIVEISKSTRSVPDAAEFSLAGTTVLPGLIDAHAHVTQASGDFAEILSWSPGYHAARTAQELHRMLLRGFTTVRDMGGADTGVRRAVEERLITGPHLRVGGPIFAPTGGHALTRVIDGEVEVRRALRAELRDGADHIKLTLSGGVISKMRIDSLGFSEAEILAAVDEANLAHRYVGAHVYSAEFVARALRLGVRTIEHGNFLDDACVALFLEGDAFYVPTLATFWAIVEGHTGQHLDAAKRAAVVEVFERGLESLALADRAGVKIGYGTDLHGEGLAFQLEEFAIRGRVQDPLAVIRSATVVGAEIIGESGRVGVVREGARADLIAVAGDPVEDLSVLSSGDALRFVLTDGDPIPRG</sequence>
<evidence type="ECO:0000313" key="3">
    <source>
        <dbReference type="Proteomes" id="UP000033740"/>
    </source>
</evidence>
<accession>A0A0F0LHI9</accession>
<name>A0A0F0LHI9_9MICO</name>
<dbReference type="GO" id="GO:0000034">
    <property type="term" value="F:adenine deaminase activity"/>
    <property type="evidence" value="ECO:0007669"/>
    <property type="project" value="UniProtKB-EC"/>
</dbReference>
<proteinExistence type="predicted"/>
<dbReference type="PANTHER" id="PTHR43135">
    <property type="entry name" value="ALPHA-D-RIBOSE 1-METHYLPHOSPHONATE 5-TRIPHOSPHATE DIPHOSPHATASE"/>
    <property type="match status" value="1"/>
</dbReference>
<dbReference type="STRING" id="582680.RS86_02603"/>
<evidence type="ECO:0000259" key="1">
    <source>
        <dbReference type="Pfam" id="PF01979"/>
    </source>
</evidence>
<keyword evidence="2" id="KW-0378">Hydrolase</keyword>
<dbReference type="InterPro" id="IPR032466">
    <property type="entry name" value="Metal_Hydrolase"/>
</dbReference>
<dbReference type="PANTHER" id="PTHR43135:SF3">
    <property type="entry name" value="ALPHA-D-RIBOSE 1-METHYLPHOSPHONATE 5-TRIPHOSPHATE DIPHOSPHATASE"/>
    <property type="match status" value="1"/>
</dbReference>
<reference evidence="2 3" key="1">
    <citation type="submission" date="2015-02" db="EMBL/GenBank/DDBJ databases">
        <title>Draft genome sequences of ten Microbacterium spp. with emphasis on heavy metal contaminated environments.</title>
        <authorList>
            <person name="Corretto E."/>
        </authorList>
    </citation>
    <scope>NUCLEOTIDE SEQUENCE [LARGE SCALE GENOMIC DNA]</scope>
    <source>
        <strain evidence="2 3">ARN176</strain>
    </source>
</reference>
<dbReference type="RefSeq" id="WP_045272691.1">
    <property type="nucleotide sequence ID" value="NZ_JYIX01000037.1"/>
</dbReference>
<protein>
    <submittedName>
        <fullName evidence="2">Adenine deaminase</fullName>
        <ecNumber evidence="2">3.5.4.2</ecNumber>
    </submittedName>
</protein>
<organism evidence="2 3">
    <name type="scientific">Microbacterium azadirachtae</name>
    <dbReference type="NCBI Taxonomy" id="582680"/>
    <lineage>
        <taxon>Bacteria</taxon>
        <taxon>Bacillati</taxon>
        <taxon>Actinomycetota</taxon>
        <taxon>Actinomycetes</taxon>
        <taxon>Micrococcales</taxon>
        <taxon>Microbacteriaceae</taxon>
        <taxon>Microbacterium</taxon>
    </lineage>
</organism>
<dbReference type="AlphaFoldDB" id="A0A0F0LHI9"/>
<feature type="domain" description="Amidohydrolase-related" evidence="1">
    <location>
        <begin position="66"/>
        <end position="394"/>
    </location>
</feature>
<gene>
    <name evidence="2" type="primary">ade</name>
    <name evidence="2" type="ORF">RS86_02603</name>
</gene>
<dbReference type="InterPro" id="IPR051781">
    <property type="entry name" value="Metallo-dep_Hydrolase"/>
</dbReference>
<dbReference type="Proteomes" id="UP000033740">
    <property type="component" value="Unassembled WGS sequence"/>
</dbReference>
<dbReference type="CDD" id="cd01299">
    <property type="entry name" value="Met_dep_hydrolase_A"/>
    <property type="match status" value="1"/>
</dbReference>
<keyword evidence="3" id="KW-1185">Reference proteome</keyword>
<dbReference type="SUPFAM" id="SSF51338">
    <property type="entry name" value="Composite domain of metallo-dependent hydrolases"/>
    <property type="match status" value="1"/>
</dbReference>
<dbReference type="InterPro" id="IPR006680">
    <property type="entry name" value="Amidohydro-rel"/>
</dbReference>